<feature type="compositionally biased region" description="Polar residues" evidence="1">
    <location>
        <begin position="1569"/>
        <end position="1582"/>
    </location>
</feature>
<feature type="transmembrane region" description="Helical" evidence="2">
    <location>
        <begin position="21"/>
        <end position="38"/>
    </location>
</feature>
<keyword evidence="2" id="KW-0472">Membrane</keyword>
<evidence type="ECO:0000313" key="4">
    <source>
        <dbReference type="EMBL" id="SFB03693.1"/>
    </source>
</evidence>
<sequence>MEGDDSMTGKERKRNLQLTRYIVCALMLGNGLLFAPMAEADTTTTVSGDGAPNSFGLYYVTGMGWAGALTSGTSGNKIIVNFSGTNGDWASTCLGGVGEGVTGNYQFGVVNVTGGSLLAAYGVYNNYASSGGNVSNGEVNISGGSVTNVYGGFSALGSANYNNVTITGGQVGSSTNAGYIYGGYGKYANGNTVTIKGEGELNLENAYIYGGYGTSSAESNTINVNRPVTVGNIAGSTGLTTNSNIFNIGTSNTISSTDKTIVKVTGGFSNFATIKIGYNVGTTNYPVNFANGVTVLSFNNTTTHGFGNVDISGMNIPADASGTMTLVEDASKSLYSNVYVKYKDQSGAEHNDPVMLGDRKEITARTYAATSDNHATVPVTYQSTHTIKFKEATGGLGTLNYIASKNATLVTPGTIAWNPYGTARTLTTEGYTFNSGTAINAANLTFTDATKNVTVNPIGQYMTLISGATGTAGGTITQPGAGKGTLSATFTDNSITYSGTAKGTVSAGTGTNAGKVLYTIDSGTLTNINLGGWNGSASTIPTSWTGTNVAVNTGTFEAPSTDVEIFATNTAGMFTDDAISGDRKYSNLGTFSNDQSQGVTLSGNTAGGVKATNSGKNLTYYAGMNEVTNISLGSMTWGTPRAATSSYNFSGVTSIDATNLGFTGTATLSTLNDSTDLLTGATGLTSDNITNGDDKQFAVEYTDPTTNIKYTGTATTGTTSRDGTSLKYTISGGNLSSINLDEWNGNGGTFETSSGWTTPTGGVEVDTGTFNTPTTGGNVDIFTTNEEGFFNEENITGDKKYKDNEPMPDDQQGGVTISGTKSGGIAPSDDSGQPKTSGKKLTYFAESTTGSKISLGEVAWNKAGTARTLTGNYDFSSLGANDVDATGLTFTFANSGVTTSANKIAKDDTMTLLAGATGLNAGLTVAGSPVSQPVSYDIPNVATLSGTLTGNVTTTANTVNYKVSGKTLDSVDISAWDGNTSETVDTSWTKNTSGINVTGSGFTAPTTIGDTPILTASNDFFTDAIIADNIKYQPSGSYSEVDSNITLSGSRGSGVKANASGNQLVYSIGAAFINNIKLGTVTYDTSIPCLIDKSDSNKYNFSNLNSLDTTGFSISMTDDQKKAATVGDTMTLVQGNNTMGTIAEKEAGASNYTYTASYNDGNITVDGAVSGSVSASGNNVLYSVKGNKATSLNFNTVKWGSAHDRGSDLSYSTALVNSSNIHFTNTTNLAKDDVMTLVTNYGNGINKTRAGVFTLDNGLTGKGYAYYDSATDSLMYKVTLGAGETQATVDAVGGTEIFIQPGGTPHQGTINGGEAKGGGTSKGNKTTVKGGVITNGDGTGGDVFGGTSEDGPSQENTADVEDSTIAGDVVGGQSDGGPSTENKAIVKDSTVGGDVDGGRSNGDGDTEGNEADVTGGSTVEGDVNGGHSGGNGDSNRNVSKVDNSDVRGDVNGGKSDGNGDANENKTDVKNGSKVGGNVTGGQSNGGNTNKNETTVSGGSTVNKDVIGGKTNGDGTSNENKTNVDGSNVGGSVTGGQSQNGDANENKTDVKNGSTVGGNVIGGQSNGGNTNKNETTVSGSTVTKDIIGGKTSGTGTSSENKTHVDGSNVGGSVIGGQSENGDAKKNEVSVTGGSTVTGDVLGGKTTGTGNANENNVNIDGGSTVNGNVYGGYSATGDASGNGIDIGTGKVNGDIYGGFSGGSGSTINNTITLHGGADVSNSNIIGGNKGSDGNTLNIGNSNEPWTGGSQSVKNIAGFQTLNYTNLPWNSTSPALTISDGTSSDLSGTTITAKQVAFTGIKTLTVGSTMTLLDQSNVNPASNRATQVDTSGSAFTVGTATEGTGKLVLDASGNVVYQVESAGASRQTHNTVMATEAAVVALNAGNDFILSAREGLARKENIGKDGIAVFAQIGGGATRQETGSHVNVNMWNGIVAVGRKNVQKESTTEYGVFVEHGWGNFSTHSDNAHRGDGSVDYTGGGLLGKWTKADGLYVEGSLRIGSMHEKANNLLRDTVRGYGYDERTTYKGFHLGVGKEFAIKDGNTVEVYGKYFYNRKDGMNFNAGLDEYNLDAVTSQILRVGARYTMKRERWNYYGDLFYEHELDGKAAGRANGMAIRGADTSGGSVRLELGAKLLANEKSPWTLDLNLTGYAGKKQGLQGGISVKFMF</sequence>
<dbReference type="SUPFAM" id="SSF103515">
    <property type="entry name" value="Autotransporter"/>
    <property type="match status" value="1"/>
</dbReference>
<feature type="compositionally biased region" description="Polar residues" evidence="1">
    <location>
        <begin position="1646"/>
        <end position="1657"/>
    </location>
</feature>
<feature type="compositionally biased region" description="Basic and acidic residues" evidence="1">
    <location>
        <begin position="796"/>
        <end position="805"/>
    </location>
</feature>
<feature type="compositionally biased region" description="Gly residues" evidence="1">
    <location>
        <begin position="1423"/>
        <end position="1432"/>
    </location>
</feature>
<gene>
    <name evidence="4" type="ORF">SAMN05216587_10758</name>
</gene>
<dbReference type="InterPro" id="IPR036709">
    <property type="entry name" value="Autotransporte_beta_dom_sf"/>
</dbReference>
<feature type="region of interest" description="Disordered" evidence="1">
    <location>
        <begin position="1299"/>
        <end position="1657"/>
    </location>
</feature>
<evidence type="ECO:0000259" key="3">
    <source>
        <dbReference type="PROSITE" id="PS51208"/>
    </source>
</evidence>
<feature type="compositionally biased region" description="Gly residues" evidence="1">
    <location>
        <begin position="1554"/>
        <end position="1565"/>
    </location>
</feature>
<feature type="compositionally biased region" description="Polar residues" evidence="1">
    <location>
        <begin position="1492"/>
        <end position="1502"/>
    </location>
</feature>
<organism evidence="4 5">
    <name type="scientific">Selenomonas ruminantium</name>
    <dbReference type="NCBI Taxonomy" id="971"/>
    <lineage>
        <taxon>Bacteria</taxon>
        <taxon>Bacillati</taxon>
        <taxon>Bacillota</taxon>
        <taxon>Negativicutes</taxon>
        <taxon>Selenomonadales</taxon>
        <taxon>Selenomonadaceae</taxon>
        <taxon>Selenomonas</taxon>
    </lineage>
</organism>
<feature type="compositionally biased region" description="Gly residues" evidence="1">
    <location>
        <begin position="1473"/>
        <end position="1484"/>
    </location>
</feature>
<feature type="compositionally biased region" description="Polar residues" evidence="1">
    <location>
        <begin position="1627"/>
        <end position="1636"/>
    </location>
</feature>
<evidence type="ECO:0000256" key="1">
    <source>
        <dbReference type="SAM" id="MobiDB-lite"/>
    </source>
</evidence>
<feature type="compositionally biased region" description="Polar residues" evidence="1">
    <location>
        <begin position="1512"/>
        <end position="1525"/>
    </location>
</feature>
<protein>
    <recommendedName>
        <fullName evidence="3">Autotransporter domain-containing protein</fullName>
    </recommendedName>
</protein>
<evidence type="ECO:0000256" key="2">
    <source>
        <dbReference type="SAM" id="Phobius"/>
    </source>
</evidence>
<dbReference type="PROSITE" id="PS51208">
    <property type="entry name" value="AUTOTRANSPORTER"/>
    <property type="match status" value="1"/>
</dbReference>
<dbReference type="InterPro" id="IPR005546">
    <property type="entry name" value="Autotransporte_beta"/>
</dbReference>
<keyword evidence="2" id="KW-1133">Transmembrane helix</keyword>
<dbReference type="Proteomes" id="UP000183843">
    <property type="component" value="Unassembled WGS sequence"/>
</dbReference>
<proteinExistence type="predicted"/>
<feature type="domain" description="Autotransporter" evidence="3">
    <location>
        <begin position="1899"/>
        <end position="2165"/>
    </location>
</feature>
<name>A0A1I0XUP0_SELRU</name>
<keyword evidence="2" id="KW-0812">Transmembrane</keyword>
<feature type="compositionally biased region" description="Gly residues" evidence="1">
    <location>
        <begin position="1310"/>
        <end position="1321"/>
    </location>
</feature>
<evidence type="ECO:0000313" key="5">
    <source>
        <dbReference type="Proteomes" id="UP000183843"/>
    </source>
</evidence>
<dbReference type="EMBL" id="FOJX01000007">
    <property type="protein sequence ID" value="SFB03693.1"/>
    <property type="molecule type" value="Genomic_DNA"/>
</dbReference>
<feature type="compositionally biased region" description="Low complexity" evidence="1">
    <location>
        <begin position="1322"/>
        <end position="1336"/>
    </location>
</feature>
<reference evidence="4 5" key="1">
    <citation type="submission" date="2016-10" db="EMBL/GenBank/DDBJ databases">
        <authorList>
            <person name="de Groot N.N."/>
        </authorList>
    </citation>
    <scope>NUCLEOTIDE SEQUENCE [LARGE SCALE GENOMIC DNA]</scope>
    <source>
        <strain evidence="4 5">L14</strain>
    </source>
</reference>
<accession>A0A1I0XUP0</accession>
<feature type="region of interest" description="Disordered" evidence="1">
    <location>
        <begin position="796"/>
        <end position="838"/>
    </location>
</feature>